<organism evidence="1">
    <name type="scientific">Siphoviridae sp. ctL0q1</name>
    <dbReference type="NCBI Taxonomy" id="2825449"/>
    <lineage>
        <taxon>Viruses</taxon>
        <taxon>Duplodnaviria</taxon>
        <taxon>Heunggongvirae</taxon>
        <taxon>Uroviricota</taxon>
        <taxon>Caudoviricetes</taxon>
    </lineage>
</organism>
<proteinExistence type="predicted"/>
<reference evidence="1" key="1">
    <citation type="journal article" date="2021" name="Proc. Natl. Acad. Sci. U.S.A.">
        <title>A Catalog of Tens of Thousands of Viruses from Human Metagenomes Reveals Hidden Associations with Chronic Diseases.</title>
        <authorList>
            <person name="Tisza M.J."/>
            <person name="Buck C.B."/>
        </authorList>
    </citation>
    <scope>NUCLEOTIDE SEQUENCE</scope>
    <source>
        <strain evidence="1">CtL0q1</strain>
    </source>
</reference>
<evidence type="ECO:0000313" key="1">
    <source>
        <dbReference type="EMBL" id="DAE06977.1"/>
    </source>
</evidence>
<name>A0A8S5PKN0_9CAUD</name>
<accession>A0A8S5PKN0</accession>
<sequence length="46" mass="5798">MRFVLSLIRHIKRSLFLHPILHNILTSFRRIHINRYWFKFFGFEPV</sequence>
<protein>
    <submittedName>
        <fullName evidence="1">Uncharacterized protein</fullName>
    </submittedName>
</protein>
<dbReference type="EMBL" id="BK015443">
    <property type="protein sequence ID" value="DAE06977.1"/>
    <property type="molecule type" value="Genomic_DNA"/>
</dbReference>